<sequence>MSKPLILIGLGWMTLFTLTNVRGQEVRFDAEFRPRTELRQGFRKLVPDSLTAAVITTQRTRFNTEYQSSSLKVRLTLQDARIWGNSNNKANTSKIEMYEGWFEWLISPEFSIKMGRQALRYDDQRLFASPVWSYTGTAHDVLLLKYEKNAASVHSGWAYNNSSDNLVNADYSYPNNQNYKALAYLWLSKPLNNSLTLSLIGVCDAFEDANDFSLLQTRMTYGGNLVLKNDSSRIGGIFTAYFQGGKDPHKVYNDDYSELSAFLLAIKMNYLFSSHLKAKIGCDYFSGSSADIESGKSNTFNRLYGASHSFNGSMEYFVRLPQHGLIDFYGGLEWTANKKLRAECIFHRFSFAEYFYYAGVLADNNIGSEMDVLLNYRATREVSVQFGLSKFFKTSSTAKYFNLNDVKLRPNHWAYLMITVKPALFKS</sequence>
<evidence type="ECO:0000313" key="2">
    <source>
        <dbReference type="Proteomes" id="UP000032900"/>
    </source>
</evidence>
<reference evidence="1 2" key="1">
    <citation type="journal article" date="2015" name="Microbes Environ.">
        <title>Distribution and evolution of nitrogen fixation genes in the phylum bacteroidetes.</title>
        <authorList>
            <person name="Inoue J."/>
            <person name="Oshima K."/>
            <person name="Suda W."/>
            <person name="Sakamoto M."/>
            <person name="Iino T."/>
            <person name="Noda S."/>
            <person name="Hongoh Y."/>
            <person name="Hattori M."/>
            <person name="Ohkuma M."/>
        </authorList>
    </citation>
    <scope>NUCLEOTIDE SEQUENCE [LARGE SCALE GENOMIC DNA]</scope>
    <source>
        <strain evidence="1">JCM 15548</strain>
    </source>
</reference>
<evidence type="ECO:0000313" key="1">
    <source>
        <dbReference type="EMBL" id="GAO28547.1"/>
    </source>
</evidence>
<proteinExistence type="predicted"/>
<dbReference type="STRING" id="1236989.JCM15548_1653"/>
<dbReference type="RefSeq" id="WP_062122342.1">
    <property type="nucleotide sequence ID" value="NZ_BAZW01000003.1"/>
</dbReference>
<name>A0A0E9LSK3_9BACT</name>
<organism evidence="1 2">
    <name type="scientific">Geofilum rubicundum JCM 15548</name>
    <dbReference type="NCBI Taxonomy" id="1236989"/>
    <lineage>
        <taxon>Bacteria</taxon>
        <taxon>Pseudomonadati</taxon>
        <taxon>Bacteroidota</taxon>
        <taxon>Bacteroidia</taxon>
        <taxon>Marinilabiliales</taxon>
        <taxon>Marinilabiliaceae</taxon>
        <taxon>Geofilum</taxon>
    </lineage>
</organism>
<keyword evidence="2" id="KW-1185">Reference proteome</keyword>
<gene>
    <name evidence="1" type="ORF">JCM15548_1653</name>
</gene>
<protein>
    <submittedName>
        <fullName evidence="1">Uncharacterized protein</fullName>
    </submittedName>
</protein>
<dbReference type="EMBL" id="BAZW01000003">
    <property type="protein sequence ID" value="GAO28547.1"/>
    <property type="molecule type" value="Genomic_DNA"/>
</dbReference>
<dbReference type="OrthoDB" id="1070463at2"/>
<comment type="caution">
    <text evidence="1">The sequence shown here is derived from an EMBL/GenBank/DDBJ whole genome shotgun (WGS) entry which is preliminary data.</text>
</comment>
<dbReference type="AlphaFoldDB" id="A0A0E9LSK3"/>
<dbReference type="Proteomes" id="UP000032900">
    <property type="component" value="Unassembled WGS sequence"/>
</dbReference>
<dbReference type="Gene3D" id="2.40.160.100">
    <property type="match status" value="1"/>
</dbReference>
<accession>A0A0E9LSK3</accession>
<dbReference type="InterPro" id="IPR053728">
    <property type="entry name" value="Alginate_Permeability_Chnl"/>
</dbReference>